<organism evidence="1 2">
    <name type="scientific">Calidithermus terrae</name>
    <dbReference type="NCBI Taxonomy" id="1408545"/>
    <lineage>
        <taxon>Bacteria</taxon>
        <taxon>Thermotogati</taxon>
        <taxon>Deinococcota</taxon>
        <taxon>Deinococci</taxon>
        <taxon>Thermales</taxon>
        <taxon>Thermaceae</taxon>
        <taxon>Calidithermus</taxon>
    </lineage>
</organism>
<proteinExistence type="predicted"/>
<keyword evidence="2" id="KW-1185">Reference proteome</keyword>
<dbReference type="AlphaFoldDB" id="A0A399EK23"/>
<accession>A0A399EK23</accession>
<gene>
    <name evidence="1" type="ORF">Mterra_02275</name>
</gene>
<evidence type="ECO:0000313" key="1">
    <source>
        <dbReference type="EMBL" id="RIH83439.1"/>
    </source>
</evidence>
<name>A0A399EK23_9DEIN</name>
<dbReference type="RefSeq" id="WP_420836700.1">
    <property type="nucleotide sequence ID" value="NZ_QXDL01000092.1"/>
</dbReference>
<dbReference type="Proteomes" id="UP000265715">
    <property type="component" value="Unassembled WGS sequence"/>
</dbReference>
<sequence>MHPDGPNPALPEADDPLRRALEDLALGEEGRAEALLGRQAGGAAEADRRALLGFVEYRRGNLEAYRALALEAARTALTPLTLYHLGRSLPPGQGVLALEEAFQRLQGDPGAHALRRLGRFRSPAPGTNLGGGWPSPARGCCGSPATSRPAAPGFCGCCTG</sequence>
<evidence type="ECO:0000313" key="2">
    <source>
        <dbReference type="Proteomes" id="UP000265715"/>
    </source>
</evidence>
<protein>
    <submittedName>
        <fullName evidence="1">Uncharacterized protein</fullName>
    </submittedName>
</protein>
<reference evidence="1 2" key="1">
    <citation type="submission" date="2018-08" db="EMBL/GenBank/DDBJ databases">
        <title>Meiothermus terrae DSM 26712 genome sequencing project.</title>
        <authorList>
            <person name="Da Costa M.S."/>
            <person name="Albuquerque L."/>
            <person name="Raposo P."/>
            <person name="Froufe H.J.C."/>
            <person name="Barroso C.S."/>
            <person name="Egas C."/>
        </authorList>
    </citation>
    <scope>NUCLEOTIDE SEQUENCE [LARGE SCALE GENOMIC DNA]</scope>
    <source>
        <strain evidence="1 2">DSM 26712</strain>
    </source>
</reference>
<comment type="caution">
    <text evidence="1">The sequence shown here is derived from an EMBL/GenBank/DDBJ whole genome shotgun (WGS) entry which is preliminary data.</text>
</comment>
<dbReference type="EMBL" id="QXDL01000092">
    <property type="protein sequence ID" value="RIH83439.1"/>
    <property type="molecule type" value="Genomic_DNA"/>
</dbReference>